<dbReference type="GO" id="GO:0005524">
    <property type="term" value="F:ATP binding"/>
    <property type="evidence" value="ECO:0007669"/>
    <property type="project" value="InterPro"/>
</dbReference>
<protein>
    <submittedName>
        <fullName evidence="10">EF hand protein</fullName>
    </submittedName>
</protein>
<feature type="coiled-coil region" evidence="6">
    <location>
        <begin position="612"/>
        <end position="639"/>
    </location>
</feature>
<feature type="coiled-coil region" evidence="6">
    <location>
        <begin position="541"/>
        <end position="575"/>
    </location>
</feature>
<dbReference type="GeneID" id="7827118"/>
<dbReference type="PROSITE" id="PS00018">
    <property type="entry name" value="EF_HAND_1"/>
    <property type="match status" value="8"/>
</dbReference>
<feature type="domain" description="EF-hand" evidence="9">
    <location>
        <begin position="4331"/>
        <end position="4366"/>
    </location>
</feature>
<feature type="domain" description="EF-hand" evidence="9">
    <location>
        <begin position="1362"/>
        <end position="1397"/>
    </location>
</feature>
<dbReference type="EMBL" id="GG662712">
    <property type="protein sequence ID" value="EAR94381.2"/>
    <property type="molecule type" value="Genomic_DNA"/>
</dbReference>
<dbReference type="SMART" id="SM00220">
    <property type="entry name" value="S_TKc"/>
    <property type="match status" value="1"/>
</dbReference>
<evidence type="ECO:0000256" key="5">
    <source>
        <dbReference type="PROSITE-ProRule" id="PRU00221"/>
    </source>
</evidence>
<feature type="coiled-coil region" evidence="6">
    <location>
        <begin position="3631"/>
        <end position="3658"/>
    </location>
</feature>
<organism evidence="10 11">
    <name type="scientific">Tetrahymena thermophila (strain SB210)</name>
    <dbReference type="NCBI Taxonomy" id="312017"/>
    <lineage>
        <taxon>Eukaryota</taxon>
        <taxon>Sar</taxon>
        <taxon>Alveolata</taxon>
        <taxon>Ciliophora</taxon>
        <taxon>Intramacronucleata</taxon>
        <taxon>Oligohymenophorea</taxon>
        <taxon>Hymenostomatida</taxon>
        <taxon>Tetrahymenina</taxon>
        <taxon>Tetrahymenidae</taxon>
        <taxon>Tetrahymena</taxon>
    </lineage>
</organism>
<keyword evidence="1" id="KW-0479">Metal-binding</keyword>
<dbReference type="SUPFAM" id="SSF50978">
    <property type="entry name" value="WD40 repeat-like"/>
    <property type="match status" value="1"/>
</dbReference>
<dbReference type="PROSITE" id="PS50222">
    <property type="entry name" value="EF_HAND_2"/>
    <property type="match status" value="15"/>
</dbReference>
<feature type="domain" description="EF-hand" evidence="9">
    <location>
        <begin position="3594"/>
        <end position="3629"/>
    </location>
</feature>
<dbReference type="PROSITE" id="PS50294">
    <property type="entry name" value="WD_REPEATS_REGION"/>
    <property type="match status" value="1"/>
</dbReference>
<feature type="domain" description="EF-hand" evidence="9">
    <location>
        <begin position="1293"/>
        <end position="1328"/>
    </location>
</feature>
<feature type="repeat" description="WD" evidence="5">
    <location>
        <begin position="1725"/>
        <end position="1757"/>
    </location>
</feature>
<feature type="domain" description="EF-hand" evidence="9">
    <location>
        <begin position="3018"/>
        <end position="3053"/>
    </location>
</feature>
<feature type="domain" description="EF-hand" evidence="9">
    <location>
        <begin position="1399"/>
        <end position="1434"/>
    </location>
</feature>
<dbReference type="Gene3D" id="2.130.10.10">
    <property type="entry name" value="YVTN repeat-like/Quinoprotein amine dehydrogenase"/>
    <property type="match status" value="1"/>
</dbReference>
<dbReference type="InterPro" id="IPR036322">
    <property type="entry name" value="WD40_repeat_dom_sf"/>
</dbReference>
<dbReference type="InterPro" id="IPR051581">
    <property type="entry name" value="Ca-bind"/>
</dbReference>
<dbReference type="InterPro" id="IPR000719">
    <property type="entry name" value="Prot_kinase_dom"/>
</dbReference>
<dbReference type="PROSITE" id="PS50011">
    <property type="entry name" value="PROTEIN_KINASE_DOM"/>
    <property type="match status" value="1"/>
</dbReference>
<evidence type="ECO:0000256" key="3">
    <source>
        <dbReference type="ARBA" id="ARBA00022837"/>
    </source>
</evidence>
<dbReference type="Pfam" id="PF13202">
    <property type="entry name" value="EF-hand_5"/>
    <property type="match status" value="3"/>
</dbReference>
<evidence type="ECO:0000313" key="10">
    <source>
        <dbReference type="EMBL" id="EAR94381.2"/>
    </source>
</evidence>
<dbReference type="KEGG" id="tet:TTHERM_00052280"/>
<dbReference type="SUPFAM" id="SSF47473">
    <property type="entry name" value="EF-hand"/>
    <property type="match status" value="9"/>
</dbReference>
<dbReference type="InterPro" id="IPR011009">
    <property type="entry name" value="Kinase-like_dom_sf"/>
</dbReference>
<feature type="region of interest" description="Disordered" evidence="7">
    <location>
        <begin position="865"/>
        <end position="916"/>
    </location>
</feature>
<dbReference type="GO" id="GO:0004672">
    <property type="term" value="F:protein kinase activity"/>
    <property type="evidence" value="ECO:0007669"/>
    <property type="project" value="InterPro"/>
</dbReference>
<name>Q23CW2_TETTS</name>
<dbReference type="HOGENOM" id="CLU_223388_0_0_1"/>
<feature type="domain" description="Protein kinase" evidence="8">
    <location>
        <begin position="4593"/>
        <end position="5053"/>
    </location>
</feature>
<dbReference type="SMART" id="SM00054">
    <property type="entry name" value="EFh"/>
    <property type="match status" value="18"/>
</dbReference>
<feature type="domain" description="EF-hand" evidence="9">
    <location>
        <begin position="403"/>
        <end position="438"/>
    </location>
</feature>
<feature type="domain" description="EF-hand" evidence="9">
    <location>
        <begin position="3910"/>
        <end position="3935"/>
    </location>
</feature>
<feature type="domain" description="EF-hand" evidence="9">
    <location>
        <begin position="3236"/>
        <end position="3271"/>
    </location>
</feature>
<feature type="domain" description="EF-hand" evidence="9">
    <location>
        <begin position="3328"/>
        <end position="3363"/>
    </location>
</feature>
<evidence type="ECO:0000259" key="9">
    <source>
        <dbReference type="PROSITE" id="PS50222"/>
    </source>
</evidence>
<evidence type="ECO:0000313" key="11">
    <source>
        <dbReference type="Proteomes" id="UP000009168"/>
    </source>
</evidence>
<dbReference type="InterPro" id="IPR018247">
    <property type="entry name" value="EF_Hand_1_Ca_BS"/>
</dbReference>
<feature type="domain" description="EF-hand" evidence="9">
    <location>
        <begin position="367"/>
        <end position="402"/>
    </location>
</feature>
<dbReference type="Pfam" id="PF13499">
    <property type="entry name" value="EF-hand_7"/>
    <property type="match status" value="4"/>
</dbReference>
<gene>
    <name evidence="10" type="ORF">TTHERM_00052280</name>
</gene>
<dbReference type="Pfam" id="PF00069">
    <property type="entry name" value="Pkinase"/>
    <property type="match status" value="1"/>
</dbReference>
<dbReference type="SMART" id="SM00320">
    <property type="entry name" value="WD40"/>
    <property type="match status" value="1"/>
</dbReference>
<dbReference type="PROSITE" id="PS50082">
    <property type="entry name" value="WD_REPEATS_2"/>
    <property type="match status" value="1"/>
</dbReference>
<evidence type="ECO:0000256" key="1">
    <source>
        <dbReference type="ARBA" id="ARBA00022723"/>
    </source>
</evidence>
<keyword evidence="3" id="KW-0106">Calcium</keyword>
<feature type="domain" description="EF-hand" evidence="9">
    <location>
        <begin position="2982"/>
        <end position="3017"/>
    </location>
</feature>
<accession>Q23CW2</accession>
<feature type="domain" description="EF-hand" evidence="9">
    <location>
        <begin position="4257"/>
        <end position="4292"/>
    </location>
</feature>
<dbReference type="eggNOG" id="ENOG502SIN9">
    <property type="taxonomic scope" value="Eukaryota"/>
</dbReference>
<comment type="similarity">
    <text evidence="4">Belongs to the protein kinase superfamily. Ser/Thr protein kinase family. CDPK subfamily.</text>
</comment>
<reference evidence="11" key="1">
    <citation type="journal article" date="2006" name="PLoS Biol.">
        <title>Macronuclear genome sequence of the ciliate Tetrahymena thermophila, a model eukaryote.</title>
        <authorList>
            <person name="Eisen J.A."/>
            <person name="Coyne R.S."/>
            <person name="Wu M."/>
            <person name="Wu D."/>
            <person name="Thiagarajan M."/>
            <person name="Wortman J.R."/>
            <person name="Badger J.H."/>
            <person name="Ren Q."/>
            <person name="Amedeo P."/>
            <person name="Jones K.M."/>
            <person name="Tallon L.J."/>
            <person name="Delcher A.L."/>
            <person name="Salzberg S.L."/>
            <person name="Silva J.C."/>
            <person name="Haas B.J."/>
            <person name="Majoros W.H."/>
            <person name="Farzad M."/>
            <person name="Carlton J.M."/>
            <person name="Smith R.K. Jr."/>
            <person name="Garg J."/>
            <person name="Pearlman R.E."/>
            <person name="Karrer K.M."/>
            <person name="Sun L."/>
            <person name="Manning G."/>
            <person name="Elde N.C."/>
            <person name="Turkewitz A.P."/>
            <person name="Asai D.J."/>
            <person name="Wilkes D.E."/>
            <person name="Wang Y."/>
            <person name="Cai H."/>
            <person name="Collins K."/>
            <person name="Stewart B.A."/>
            <person name="Lee S.R."/>
            <person name="Wilamowska K."/>
            <person name="Weinberg Z."/>
            <person name="Ruzzo W.L."/>
            <person name="Wloga D."/>
            <person name="Gaertig J."/>
            <person name="Frankel J."/>
            <person name="Tsao C.-C."/>
            <person name="Gorovsky M.A."/>
            <person name="Keeling P.J."/>
            <person name="Waller R.F."/>
            <person name="Patron N.J."/>
            <person name="Cherry J.M."/>
            <person name="Stover N.A."/>
            <person name="Krieger C.J."/>
            <person name="del Toro C."/>
            <person name="Ryder H.F."/>
            <person name="Williamson S.C."/>
            <person name="Barbeau R.A."/>
            <person name="Hamilton E.P."/>
            <person name="Orias E."/>
        </authorList>
    </citation>
    <scope>NUCLEOTIDE SEQUENCE [LARGE SCALE GENOMIC DNA]</scope>
    <source>
        <strain evidence="11">SB210</strain>
    </source>
</reference>
<dbReference type="CDD" id="cd00051">
    <property type="entry name" value="EFh"/>
    <property type="match status" value="5"/>
</dbReference>
<dbReference type="PANTHER" id="PTHR34524:SF6">
    <property type="entry name" value="CALCYPHOSINE LIKE"/>
    <property type="match status" value="1"/>
</dbReference>
<evidence type="ECO:0000256" key="2">
    <source>
        <dbReference type="ARBA" id="ARBA00022737"/>
    </source>
</evidence>
<proteinExistence type="inferred from homology"/>
<dbReference type="InterPro" id="IPR002048">
    <property type="entry name" value="EF_hand_dom"/>
</dbReference>
<feature type="domain" description="EF-hand" evidence="9">
    <location>
        <begin position="4433"/>
        <end position="4468"/>
    </location>
</feature>
<dbReference type="Gene3D" id="1.10.238.10">
    <property type="entry name" value="EF-hand"/>
    <property type="match status" value="12"/>
</dbReference>
<dbReference type="InterPro" id="IPR015943">
    <property type="entry name" value="WD40/YVTN_repeat-like_dom_sf"/>
</dbReference>
<dbReference type="SUPFAM" id="SSF56112">
    <property type="entry name" value="Protein kinase-like (PK-like)"/>
    <property type="match status" value="1"/>
</dbReference>
<keyword evidence="6" id="KW-0175">Coiled coil</keyword>
<dbReference type="PANTHER" id="PTHR34524">
    <property type="entry name" value="CALCYPHOSIN"/>
    <property type="match status" value="1"/>
</dbReference>
<dbReference type="Gene3D" id="1.10.510.10">
    <property type="entry name" value="Transferase(Phosphotransferase) domain 1"/>
    <property type="match status" value="1"/>
</dbReference>
<evidence type="ECO:0000256" key="4">
    <source>
        <dbReference type="ARBA" id="ARBA00024334"/>
    </source>
</evidence>
<keyword evidence="5" id="KW-0853">WD repeat</keyword>
<dbReference type="GO" id="GO:0005509">
    <property type="term" value="F:calcium ion binding"/>
    <property type="evidence" value="ECO:0007669"/>
    <property type="project" value="InterPro"/>
</dbReference>
<dbReference type="InterPro" id="IPR011992">
    <property type="entry name" value="EF-hand-dom_pair"/>
</dbReference>
<dbReference type="InParanoid" id="Q23CW2"/>
<keyword evidence="11" id="KW-1185">Reference proteome</keyword>
<dbReference type="STRING" id="312017.Q23CW2"/>
<evidence type="ECO:0000256" key="7">
    <source>
        <dbReference type="SAM" id="MobiDB-lite"/>
    </source>
</evidence>
<feature type="region of interest" description="Disordered" evidence="7">
    <location>
        <begin position="951"/>
        <end position="989"/>
    </location>
</feature>
<keyword evidence="2" id="KW-0677">Repeat</keyword>
<dbReference type="Proteomes" id="UP000009168">
    <property type="component" value="Unassembled WGS sequence"/>
</dbReference>
<evidence type="ECO:0000256" key="6">
    <source>
        <dbReference type="SAM" id="Coils"/>
    </source>
</evidence>
<dbReference type="OrthoDB" id="291557at2759"/>
<sequence>MNSKGFNKLQKSVKFDPAATIKSEYIDDLRDSQVPSGKIFDHLQNSQMSYSNSSKRFQQLEDNESSIIAKELVQSQKTQSLKRFIQSDDPHKELNSQLKQSLMFTQQEKKQEANSKKIIDRISQKEIYPETSNPTEEIGDKSLGGLKLDDKTLLEECFINFHGLIKIHRFKIAAMLLNYEKNSRQPALNVTFKIGMSDELFESLKLKRANAWRGFVRKEDLYSVMKNFGFFEAVSPRIFDQYIEKVKCLDRKYNWINYVRLIASVTRYKSSISHLTKKFLMIDLKNGNKRVRTFRKYDEAAAGILILQKYREYRARLAFKAEQKRKQEEEKKLKKLDEPLSETDKLKLSMNQSADNLIGILREKIAQSHRSLKDIFRMLDSDNDSYISKEEFKLAFKKANIKVEEQILDEAYFRFDFNKDDKVSFNEFLNVILGQEKKVVTNAFQLQSVAEDVITEIRKIMLSRFNNRRLFLESVSARNFNKITEDEFCAFVSQFTNNEFSRIQMKTVFSYLDRDGKRNLKQEEFLEIYEHQVQKEEINQNLLIEQQKKEREKKLREQQEEEEFENEAKSFYEQNVDKSQLSRVEYLTKLHSQANEDYQGQADEKFKKNLIKKLMTQSQEQIEEEISTQERRKQAKEARARTQIFLKRQQELENVMKVLSDQVHDKLEKTNKTLRDLFNIFSQKQFGYLDQEEFIILINFMCKQTKLGEDVVKALFFLFANYYSKKLSFKLFEKLIENGQNLNTLYLKFKFRFGNKLDRLKKKIIEDFQRLDVSQGQWMITFDDFKKILELNQIPFTSTDEKQLIKDKVLQQVENNIYVNYKKLLPIIFPSNTQIQQDIFARHSKTITRFFKLFKLKKQRKQMQEELEKQKAAQKKGGAKDNKRLTFGKSSKGGAKDRKSTSKGPSGNLKKSGINAIKEEAHEEVNDLKRVGEFMRPKELTDFFQDDQIASSQVKKQESDQAQAKAGTSSIKGTGKKGKAPEKNPLSKQLEEAIPDKKGTGTSEQQFQQQQKNKNIEMCQNILEDLIEKAVGFGESLVLSKEIQKKYEERPVLKDVFVCLKDFEAENIDILPKCIFTSTQTGRVMVLDKQSHLHQYDMCSKKKLIELDLSVKVPLCEAYALDATFDQNSGRLYILTDKWNIEVWELGQDNSSPLGQIVLFSANTDTQKAINTCYGRRFQNAFPDFIQLSQHSHQVIVVNSTCINNSLIFVDPISLCVFNILYISPSDFRMSHKLSDMISKISLKLLECQQKGVTFEDIFQGKIKKESEDSLAVNIDDFKDTMFNIFGKDLEDYSRNDWNDLVEFLDQNNSGFIDKEEFEFLYEMIKYHSVKIPDQTEQLIKLAGISEGAFNLLNSLARFLQRQRKSIEDAFKAFDSDGLGTISCQEFEYILQRVCKGDDNLKYSNELIQFIDRDKNGMIDFQEFSLILGIASENHTQGIQFNNRKNLMLCFQKAYEAGIDVEEMLIKEDPYQEGTISTQHFRNILKWLPVGINEEELDSIMKTSITYSDNGSVNYIKLLTSTQFKSIKEQYRFKKSFASQKSFVEYNEVNTQEKRELDLVTQKVIIESVLYLDDFDLIVYTTACPRTSIIFVSKSNRAPAQQSDLKSKNKKIQQPKSDVELFTNKLLAKLQGHKTCNAPSIAYVPQSGCLISGEKLHRNIYKEKDENPHLLNNAFSQFQFEKDEKIIEFDKNRSADILIWNIQKELFSKFETNPPWVIQPTRVIESAHYDSIISFTYLPYCQLVASSSADNTIKLWNPIARPYSLVNQDGEASVEIKPGYYKKRKQEYTITNEPFCEVRRIYTGDQTCYGISSFTARIPVLSNPEIAGDQPGKRMNIIEVLITCNIQKTELINKKPRNPCSVRIYSVDKMQIEVPCNRHDEVIPRKFYEQLESLSIERRKKAYVNYQMFLPTQLEVMKSKKTLQQAALKKMIHLLKKISLTRFDDLQKYVVDEDVETLFQVFIKLPSRQAFSAFMSDYDVKNKITANELFYYLKKFNNLHPLNIQRDKFFDLCKQFKSRSKKGLFNTNSSDQNDLEKQISHQIRKKGLNFYDEFSKASSAEYEEAKGLTQENIIISKDDFLQMLHKLSLYTTEQDFVIFMAQVDPLFSNKVSSNVLIDKFSSDIIEYKLSQIQRPKELIEQLMNKFNQKQRVKLMFSLSAVDSIADGYLSQKDFLFAFDYAGLTVNKSLIEEIFQFYAEKFSEEDPTKVLSVKYITKKLFSANENLGMLKYLHSLGKIKSCLLDQGYPLEYIYRPMTKEEADPNAVSQANKNFSDNYSEAQSIQLASRKKNFQESGVKKSPVANPLMQIGVQMFINRIEQLQIANISSREIKSLADFLSISDDQTQSPTVTLSHYLHYMRKINTKSQYLLVQEHKNIYNEINSLLNKQEDLLQWKDKYRKELFNSAELRYILGKSDVSGDYIDEIIIQFVSDKNQISLEDLFTRFQDYINEKPMLKNQKQLEILDTNSENAEGVINQQITLGELIFSPKGQPVRSVIIKKRQYLQQLVNYIRTKAPEMIEPLNQACESRDTDKKLEIEISEFCNIIRFTIQDISEDLLINFQREYILENDSNMIEYQDFFNKYASKEEIQKLSQMQYESLLNPSKENIDVNMLIKRIVYAISDSNVNVNYALKFIQNDAGQIPIDELYQFLDLVKVPLNENEKEVLIDFLGEKQGNSFVRSQFFLDQIYICKKGVANQFNQEIWKIASTQIDQYTLDSAKQNQIYIERFVKQKHQQLENSKLVKDKERSELRYPLVWGDTFSLALSEQLQHDFDNKQQGEILAFAIVGSQLTEQEAKNKIQDMHQSEFDIKKEIINMQLFSKGLVEMFNYQQSMKKNNLQSLKSQQSIATNTKIESNNQSLNQSFAANRVLEEQNKQIQYLISKIKGTLKDNGVSLWDALLSTHLSITENSKVPINEFKFIINSLNLKLTLREKLLLIRIADPEETGKCDIQLIIKKIESEEEITDHARHLILEKFSTALFYNDMSLHRAFNLFDEDGDGVISQQEFVIGMKQLNLGLSIFEIKKLMKIIDIDGNEQISKQEFIKVLSEKNQAFNIDPLKDFSLSLLTKIRNMINLKGADLLQAFEEVDTQQRGFIYFKQLKDCLLRFGISNVKSYHILTLYKIYLSKPKPKEQLKDSQMKSSLKKSNFKDNYSLSPMKPSRLGNKEIEQQQMDQITELQSISFIGDEIDQAQIADEKIDYKELCKKILAAVEMQAKSSQEITNDLLRKLYKILEQKRVTLFEAFAYFDVNSTNTISQLELRVGLKNMDVNFPNDDFDRVFKSFEKTPQGKITFNAFFNRFIEAGALQIIKFDDTLENTIKKFAKITTKLGNFEQAFNKLDINGNGQLSIFEFKESCKRLSLGLKHEEIEMVFKSLLNADNLNFKKNYGLRTGDEMEKDDNLTVDLMMGGKENAKTIRYRHFVKLLNQFTSKAQSEQILYKLFKKSQERKINWKLTFQQMSSGGLRTSKTQQQKKPNAVDQVPDISLTQCKNMLTQLKLGLTFEEIDVVVNSFDTITISYNNFMDKTLKAAQKLEDIEYEKNSQLQTIVTGINDYLEKNRVKMAQIFKDFNNIELGKLRLSEFNNIVRFMQIDSNIHSIKLLFNTIDIDGKEYITLSELNNALADTAFYKSKSQQQQKKDQEEQVLSLQERKDAAKLEEIKGQIKIKLTQRQKTLSQEINELGFNENEALNEKNLESLLTSIEVVLKKSDINFFYRQIIKSQQAQAVGNLSFQSFLDFAIRQQIEQITFDETVNFIHPTVAVCIDKVGQLFKRLEIDAAQGFKYLCKAGQQSISRKEFLKIFQAVDKNFTVDELLLIYQYFDEKNYGEIIQDGFVEKFEYIAFTSLTKLNKQNEKEIQDAQKSGVGSKEEDNSHNLQKIKMSIKQQVQGVMQKIFFFMQEKRYNKKQLKAVFDRNGNGILSREEFLEALKLLNLGIPIDKARILLDYIDRDESGRIEIDTFIQDIFESIPQQYKKMYTHGNVIKIMNDIVSKLTNHTANLLQDLVQYERNVRPTEENIAIYKIKTGIQIFDFHKVLKNHGIKLSDNEKDEIKNMFVMSMNTEYYDLEQIYDMIDTIMYQRKQNMQKSKIFLESENVSNIWEQDVYRKIAEYLRKHNLNVEEAFKKIDQDSSGLISSSEFRRFIESLDLDLSEIKIQSLIKGYFNGEDQGTISLSAFKNKFWEAYIRYGRTEINKVINPRIDDLKANKKKILMYIYLTLREFTKGKMERAWAILDQRKIGLFEIEDFRHALVQMGVYLTREELKSAFNFIDTDSDSVVKYLEFVDFWIGGESKLLNGSTDVIEGSESFGGGHNYILDLEESILEHICKVINQREISLWDCFKFFDEEQKGYLTKQQFNDFLQKIGVRVETETKLIQLMRVIDPKQFGESVHLSALESRLSKYGLHIHTKGQVEQIEWIDKPLTLSVVAMSKHLAKSQNLEDFFSEYDSDYDGFLTPNEFYNAFKYISQDMGVLDSAIQRLSHKLASQKSYHQGKIHIGDMCEYLLKLIHETELQMTVTQNQEDLYSNFISVDKPVFQHILLHFDGFSSVFNKLVNIKSSYLQMKKFLSGKKQKIRGFQLISKQNSLLDIHKIFNQIKESLKNGIYGLRRQAQEYINDQICQGSLDPEKNNYAVVDKQKIMGAQTELEITNYRILMDDGMFQKDEGSLRFFTPYIKYYSGFLIQNNYPVDIFVYTKDVLNFTCADGNNFVKILDFELKLHNVLQNKYSFMFKNIGVFLKRVGHELGDIEYMVMNEAIDPAEYISLYDLIQQNGGLFRIPVLVKLRSVTYLLKYIARQILQILQAINNEACFLNILRPENIFINRHTYEIKLANVRGVAKYDLFSKVSMIPDLEFNLVQRVGPLAVVDTQLDYQEYFNAESEFKHFYREQLFLQPYLAPEQILRKTADWNAYSDIWGFGCLLYHILFGQPPKSFYQSLIDRYGDIDKEEFTEPSTFFHYDIYSDELAQEVLRVDYNDNPDSKINLKYIPPSDIAMVKAIDKSTFGNIFNKIFPTAGKEYEREFQQLSEVLDLISACLQYTPSKRPTVEGLLQSPVFQQDNYEVQRSIQLFETVFFYKSPSTTLRERAFDPLRQLCALAIKNPDKLDLYFMDIIRIIDYVHATISVQPNSKIDHIKQESNLGFYGFSQGITTNSFYSSMLPKKMKALLKDSEEQRNKHANSVLVQFLFDNDVLDMLVFLSLRHHKQITLEEIETTQKTSLTKANLNHEYMLVQREKSIRILTALRELMKSLIYQLDSYKSAVAPFVHKLLENLVKFFIGEEYQLQSNMIDILNRSVGSLPDRNLHSEYENTKQNPAIFERFFQRNVDSAVLDDADKLWKEKSLHRPYIFLSKNWTPILYNVVGSLYKSTVGEAGVGKSNYPVLQDYIRFCSDKYNYSEFDIDKKKKILNDQIYSRLPKSADYYNDLINMAENLNILYSSEKIAGTSASLKIVLNYFKSMLRSNNTDKIKLLLDCRAPVYLIPYLNTDDVHVRANLLEIFLEISHGFANINLSYAGQRELKSEEINKNFGIVAHMNQVYEDKLDRKRYIECANNYYYLKQQINKQYLYQLAFCFETPNMITNLFQTFKTKAELINSKILVIRIFQNLVNGPESVVKMLNISSIDVFPSILKLLIKPKQGGTTQEQKTNKILSPVVQEVFKEIVKHARSEIIDILEYTPGIRSLLKEADLTIPQKLNLSTLSIQIKGIKEFYKKEKEQIIHEIKQCYVNPSTIRFKDSLSNLKYLHSQSLICLEHILSWFKHYFFTCKDLQIIVEAKRLVDFATSIARSVIQNLKEYAQFNPIALEIITLYSVFIENISNMGLYYVIFNKNDLDNSKALITWMQNFINYAYSYHEDIEYLSQEESLKKYQENQLTPIAHIFMRILITLTEVDKQYMKQLLNDSGFGKFYLDIVKKQHKLVLAFINTNTENLHVLQYYVEETNFRIVVFENILNSSNEELKDFIMENDFVKYICCSAFQNETEFQVGLYRSSLKFLPFRNFAPLRNEALSMMTAIVWQQNQSQKLYKDLLIQISNEQLIKRECANLKKNNQKSNPFLTALYFFTILVNTNEDKLIFLMKFEKVFDFLSEFFENNPEFKKYFPILYATVRKQYLNV</sequence>
<evidence type="ECO:0000259" key="8">
    <source>
        <dbReference type="PROSITE" id="PS50011"/>
    </source>
</evidence>
<feature type="domain" description="EF-hand" evidence="9">
    <location>
        <begin position="4114"/>
        <end position="4149"/>
    </location>
</feature>
<dbReference type="Pfam" id="PF13833">
    <property type="entry name" value="EF-hand_8"/>
    <property type="match status" value="1"/>
</dbReference>
<dbReference type="RefSeq" id="XP_001014924.2">
    <property type="nucleotide sequence ID" value="XM_001014924.2"/>
</dbReference>
<dbReference type="InterPro" id="IPR001680">
    <property type="entry name" value="WD40_rpt"/>
</dbReference>